<dbReference type="InterPro" id="IPR027417">
    <property type="entry name" value="P-loop_NTPase"/>
</dbReference>
<keyword evidence="3" id="KW-1185">Reference proteome</keyword>
<reference evidence="2" key="2">
    <citation type="submission" date="2020-09" db="EMBL/GenBank/DDBJ databases">
        <authorList>
            <person name="Sun Q."/>
            <person name="Kim S."/>
        </authorList>
    </citation>
    <scope>NUCLEOTIDE SEQUENCE</scope>
    <source>
        <strain evidence="2">KCTC 42249</strain>
    </source>
</reference>
<dbReference type="InterPro" id="IPR002182">
    <property type="entry name" value="NB-ARC"/>
</dbReference>
<protein>
    <recommendedName>
        <fullName evidence="1">NB-ARC domain-containing protein</fullName>
    </recommendedName>
</protein>
<dbReference type="InterPro" id="IPR011990">
    <property type="entry name" value="TPR-like_helical_dom_sf"/>
</dbReference>
<comment type="caution">
    <text evidence="2">The sequence shown here is derived from an EMBL/GenBank/DDBJ whole genome shotgun (WGS) entry which is preliminary data.</text>
</comment>
<dbReference type="Pfam" id="PF13289">
    <property type="entry name" value="SIR2_2"/>
    <property type="match status" value="1"/>
</dbReference>
<evidence type="ECO:0000259" key="1">
    <source>
        <dbReference type="Pfam" id="PF00931"/>
    </source>
</evidence>
<dbReference type="Pfam" id="PF00931">
    <property type="entry name" value="NB-ARC"/>
    <property type="match status" value="1"/>
</dbReference>
<evidence type="ECO:0000313" key="3">
    <source>
        <dbReference type="Proteomes" id="UP000630142"/>
    </source>
</evidence>
<dbReference type="EMBL" id="BMZQ01000002">
    <property type="protein sequence ID" value="GHD15582.1"/>
    <property type="molecule type" value="Genomic_DNA"/>
</dbReference>
<dbReference type="SUPFAM" id="SSF52540">
    <property type="entry name" value="P-loop containing nucleoside triphosphate hydrolases"/>
    <property type="match status" value="1"/>
</dbReference>
<dbReference type="Gene3D" id="1.25.40.10">
    <property type="entry name" value="Tetratricopeptide repeat domain"/>
    <property type="match status" value="1"/>
</dbReference>
<evidence type="ECO:0000313" key="2">
    <source>
        <dbReference type="EMBL" id="GHD15582.1"/>
    </source>
</evidence>
<dbReference type="PANTHER" id="PTHR47691">
    <property type="entry name" value="REGULATOR-RELATED"/>
    <property type="match status" value="1"/>
</dbReference>
<accession>A0A8J3DQS1</accession>
<organism evidence="2 3">
    <name type="scientific">Tianweitania populi</name>
    <dbReference type="NCBI Taxonomy" id="1607949"/>
    <lineage>
        <taxon>Bacteria</taxon>
        <taxon>Pseudomonadati</taxon>
        <taxon>Pseudomonadota</taxon>
        <taxon>Alphaproteobacteria</taxon>
        <taxon>Hyphomicrobiales</taxon>
        <taxon>Phyllobacteriaceae</taxon>
        <taxon>Tianweitania</taxon>
    </lineage>
</organism>
<name>A0A8J3DQS1_9HYPH</name>
<dbReference type="Proteomes" id="UP000630142">
    <property type="component" value="Unassembled WGS sequence"/>
</dbReference>
<feature type="domain" description="NB-ARC" evidence="1">
    <location>
        <begin position="254"/>
        <end position="362"/>
    </location>
</feature>
<gene>
    <name evidence="2" type="ORF">GCM10016234_22670</name>
</gene>
<dbReference type="SUPFAM" id="SSF48452">
    <property type="entry name" value="TPR-like"/>
    <property type="match status" value="1"/>
</dbReference>
<dbReference type="PANTHER" id="PTHR47691:SF3">
    <property type="entry name" value="HTH-TYPE TRANSCRIPTIONAL REGULATOR RV0890C-RELATED"/>
    <property type="match status" value="1"/>
</dbReference>
<dbReference type="AlphaFoldDB" id="A0A8J3DQS1"/>
<sequence length="895" mass="99915">MKSGHTSVAALSEEQLAQLEASTSEWSLSPGVRALGELIKQNGKTFGKLLLTSNFDPLVEIAIRVAGGQCWRTSLHTDGDFSQSAADGCQVVHIHGFWHGSDTLHTGNQLVQTRPFLKNSLLDYIKDRTVVVLAYGGWSDVFTSSLIDLVSDSSRYPEILWAFFDEKPSVPVDLHDTLIAGLNRNRVTFYSGINCHTFLPDLVSRWALVEAVSHPETVPKKSAEVPPRIKKADSDRPPSVDVWVGREAELRTLETTQAKVILISGIGGQGKSTLAANYISQINQDESHFTYSDWRDCREEGDRIRTQLIAAIERTSESNTSIDLTTSSDADLVELFIERTFALHCIFVLDNVDHYVDLENLVFTGLLHRLVERFSQSPTPSRLVITCRPNVSYDFSAVIALPLEGLSLDETEVLFQKRGADKTTSPEDIRSAHELTNGHAFWLDMMAVQVGKSAGITLKKMLEDVRRGRDGPTGLLSSIWSTLPDREKRVLRAMAETLRPETQETISQLISSSLNFKNFTRAIKSLISLNLVIVKAERNSPDLYDLHPLVRQFVRLHFAHTERQGFISLVLLQYNNIIKNIGSLLGVHLPFTMLERWSQKAELEIEAGLFKDAIATLHDADDALIGGGHSEEYVRVARRLFERADLIHLSGYPHFDSVCSTFVSCLDNLDERDDADDVLQRYGATISSKTARYINYSEMRAFSAWKRNNYKDAIKYAQEGQDLKAATDVDTHFDCAHTLALAQRDGGSPEDALKYFIADADLTDMVDPNSETSYGSAQLGNVGRCLQMMGRPSEALICLRKSAALLENDNSLYRLTNQAYAREWIGDLFSDANEPDAALIFYSDAELILKRCAPGRAKTLAEKVRSAQIGHETTIDRSEISRRVRRWIEGSAVLP</sequence>
<dbReference type="Gene3D" id="3.40.50.300">
    <property type="entry name" value="P-loop containing nucleotide triphosphate hydrolases"/>
    <property type="match status" value="1"/>
</dbReference>
<reference evidence="2" key="1">
    <citation type="journal article" date="2014" name="Int. J. Syst. Evol. Microbiol.">
        <title>Complete genome sequence of Corynebacterium casei LMG S-19264T (=DSM 44701T), isolated from a smear-ripened cheese.</title>
        <authorList>
            <consortium name="US DOE Joint Genome Institute (JGI-PGF)"/>
            <person name="Walter F."/>
            <person name="Albersmeier A."/>
            <person name="Kalinowski J."/>
            <person name="Ruckert C."/>
        </authorList>
    </citation>
    <scope>NUCLEOTIDE SEQUENCE</scope>
    <source>
        <strain evidence="2">KCTC 42249</strain>
    </source>
</reference>
<proteinExistence type="predicted"/>